<evidence type="ECO:0000313" key="3">
    <source>
        <dbReference type="Proteomes" id="UP001595765"/>
    </source>
</evidence>
<proteinExistence type="predicted"/>
<keyword evidence="3" id="KW-1185">Reference proteome</keyword>
<reference evidence="3" key="1">
    <citation type="journal article" date="2019" name="Int. J. Syst. Evol. Microbiol.">
        <title>The Global Catalogue of Microorganisms (GCM) 10K type strain sequencing project: providing services to taxonomists for standard genome sequencing and annotation.</title>
        <authorList>
            <consortium name="The Broad Institute Genomics Platform"/>
            <consortium name="The Broad Institute Genome Sequencing Center for Infectious Disease"/>
            <person name="Wu L."/>
            <person name="Ma J."/>
        </authorList>
    </citation>
    <scope>NUCLEOTIDE SEQUENCE [LARGE SCALE GENOMIC DNA]</scope>
    <source>
        <strain evidence="3">CGMCC 4.7237</strain>
    </source>
</reference>
<sequence>MNAHDPAVRPGAHLVAAELGVEDPWTLTDRHPLDDPLWIVGRLVATTAHEVDDFHERLTRAARSAIDLLEPLNRGEHAGMRGSYGVLDTAVLAARRSAAYQHLTRTVSAYQRLLPQAGQTASAGLRPTLEHAAKQAPGRDDDWAIAGDQQIDALRAVERGGLRLKQSALSEQDWYLSDGTGVLVPVWAKTVERMLADGLLDIDTSTTPTQGQLLSLTPPGQEALRAADVAAGTASGPGAASRVVANPVRGAGSSDPAVDPLPTREELLALEEIKRGGVLLKERAFRPGLGIYTGSGVRISTATVEAMQERGWIERDTGASLNFGQQLSLTDSGEAAFRAGCAQDPRTTAALLRSTRNTHPSPPPDTPAANAGAADPAKPTHTR</sequence>
<evidence type="ECO:0000313" key="2">
    <source>
        <dbReference type="EMBL" id="MFC4035174.1"/>
    </source>
</evidence>
<name>A0ABV8HY71_9ACTN</name>
<dbReference type="RefSeq" id="WP_386434670.1">
    <property type="nucleotide sequence ID" value="NZ_JBHSBB010000021.1"/>
</dbReference>
<organism evidence="2 3">
    <name type="scientific">Streptomyces polygonati</name>
    <dbReference type="NCBI Taxonomy" id="1617087"/>
    <lineage>
        <taxon>Bacteria</taxon>
        <taxon>Bacillati</taxon>
        <taxon>Actinomycetota</taxon>
        <taxon>Actinomycetes</taxon>
        <taxon>Kitasatosporales</taxon>
        <taxon>Streptomycetaceae</taxon>
        <taxon>Streptomyces</taxon>
    </lineage>
</organism>
<feature type="compositionally biased region" description="Low complexity" evidence="1">
    <location>
        <begin position="367"/>
        <end position="383"/>
    </location>
</feature>
<gene>
    <name evidence="2" type="ORF">ACFO3J_27435</name>
</gene>
<protein>
    <submittedName>
        <fullName evidence="2">Uncharacterized protein</fullName>
    </submittedName>
</protein>
<accession>A0ABV8HY71</accession>
<evidence type="ECO:0000256" key="1">
    <source>
        <dbReference type="SAM" id="MobiDB-lite"/>
    </source>
</evidence>
<comment type="caution">
    <text evidence="2">The sequence shown here is derived from an EMBL/GenBank/DDBJ whole genome shotgun (WGS) entry which is preliminary data.</text>
</comment>
<dbReference type="EMBL" id="JBHSBB010000021">
    <property type="protein sequence ID" value="MFC4035174.1"/>
    <property type="molecule type" value="Genomic_DNA"/>
</dbReference>
<feature type="region of interest" description="Disordered" evidence="1">
    <location>
        <begin position="351"/>
        <end position="383"/>
    </location>
</feature>
<dbReference type="Proteomes" id="UP001595765">
    <property type="component" value="Unassembled WGS sequence"/>
</dbReference>